<dbReference type="Proteomes" id="UP001163293">
    <property type="component" value="Chromosome"/>
</dbReference>
<name>A0AAX3EKC5_PAEUR</name>
<sequence>MKIINVPSVAGSRALADRLVHSADLAPNESVLIDSRHLDVNTDSFVSELVKLVAEARPKGVEVVGGGKDWLADVERESSKHGLHVTVRKLTSA</sequence>
<accession>A0AAX3EKC5</accession>
<evidence type="ECO:0000313" key="1">
    <source>
        <dbReference type="EMBL" id="UYV98425.1"/>
    </source>
</evidence>
<organism evidence="1 2">
    <name type="scientific">Paenarthrobacter ureafaciens</name>
    <dbReference type="NCBI Taxonomy" id="37931"/>
    <lineage>
        <taxon>Bacteria</taxon>
        <taxon>Bacillati</taxon>
        <taxon>Actinomycetota</taxon>
        <taxon>Actinomycetes</taxon>
        <taxon>Micrococcales</taxon>
        <taxon>Micrococcaceae</taxon>
        <taxon>Paenarthrobacter</taxon>
    </lineage>
</organism>
<evidence type="ECO:0000313" key="2">
    <source>
        <dbReference type="Proteomes" id="UP001163293"/>
    </source>
</evidence>
<gene>
    <name evidence="1" type="ORF">NL394_04135</name>
</gene>
<proteinExistence type="predicted"/>
<dbReference type="AlphaFoldDB" id="A0AAX3EKC5"/>
<keyword evidence="2" id="KW-1185">Reference proteome</keyword>
<dbReference type="EMBL" id="CP101185">
    <property type="protein sequence ID" value="UYV98425.1"/>
    <property type="molecule type" value="Genomic_DNA"/>
</dbReference>
<protein>
    <submittedName>
        <fullName evidence="1">Uncharacterized protein</fullName>
    </submittedName>
</protein>
<dbReference type="RefSeq" id="WP_069695364.1">
    <property type="nucleotide sequence ID" value="NZ_CP043010.1"/>
</dbReference>
<reference evidence="1" key="1">
    <citation type="submission" date="2022-07" db="EMBL/GenBank/DDBJ databases">
        <authorList>
            <person name="Wu T."/>
        </authorList>
    </citation>
    <scope>NUCLEOTIDE SEQUENCE</scope>
    <source>
        <strain evidence="1">SD-1</strain>
    </source>
</reference>